<dbReference type="STRING" id="1499966.U14_01196"/>
<dbReference type="AlphaFoldDB" id="A0A0S6VX51"/>
<dbReference type="EMBL" id="DF820455">
    <property type="protein sequence ID" value="GAK49971.1"/>
    <property type="molecule type" value="Genomic_DNA"/>
</dbReference>
<keyword evidence="5" id="KW-1185">Reference proteome</keyword>
<evidence type="ECO:0000313" key="4">
    <source>
        <dbReference type="EMBL" id="GAK49971.1"/>
    </source>
</evidence>
<dbReference type="HOGENOM" id="CLU_013148_1_1_0"/>
<dbReference type="InterPro" id="IPR012878">
    <property type="entry name" value="Beta-AFase-like_GH127_cat"/>
</dbReference>
<evidence type="ECO:0000259" key="2">
    <source>
        <dbReference type="Pfam" id="PF20736"/>
    </source>
</evidence>
<dbReference type="Pfam" id="PF20737">
    <property type="entry name" value="Glyco_hydro127C"/>
    <property type="match status" value="1"/>
</dbReference>
<reference evidence="4 5" key="1">
    <citation type="journal article" date="2015" name="PeerJ">
        <title>First genomic representation of candidate bacterial phylum KSB3 points to enhanced environmental sensing as a trigger of wastewater bulking.</title>
        <authorList>
            <person name="Sekiguchi Y."/>
            <person name="Ohashi A."/>
            <person name="Parks D.H."/>
            <person name="Yamauchi T."/>
            <person name="Tyson G.W."/>
            <person name="Hugenholtz P."/>
        </authorList>
    </citation>
    <scope>NUCLEOTIDE SEQUENCE [LARGE SCALE GENOMIC DNA]</scope>
</reference>
<proteinExistence type="predicted"/>
<evidence type="ECO:0000259" key="3">
    <source>
        <dbReference type="Pfam" id="PF20737"/>
    </source>
</evidence>
<dbReference type="InterPro" id="IPR049046">
    <property type="entry name" value="Beta-AFase-like_GH127_middle"/>
</dbReference>
<evidence type="ECO:0000313" key="5">
    <source>
        <dbReference type="Proteomes" id="UP000030700"/>
    </source>
</evidence>
<accession>A0A0S6VX51</accession>
<dbReference type="Pfam" id="PF20736">
    <property type="entry name" value="Glyco_hydro127M"/>
    <property type="match status" value="1"/>
</dbReference>
<gene>
    <name evidence="4" type="ORF">U14_01196</name>
</gene>
<dbReference type="InterPro" id="IPR049049">
    <property type="entry name" value="Beta-AFase-like_GH127_C"/>
</dbReference>
<protein>
    <submittedName>
        <fullName evidence="4">Uncharacterized protein</fullName>
    </submittedName>
</protein>
<name>A0A0S6VX51_9BACT</name>
<dbReference type="SUPFAM" id="SSF48208">
    <property type="entry name" value="Six-hairpin glycosidases"/>
    <property type="match status" value="1"/>
</dbReference>
<feature type="domain" description="Non-reducing end beta-L-arabinofuranosidase-like GH127 catalytic" evidence="1">
    <location>
        <begin position="20"/>
        <end position="425"/>
    </location>
</feature>
<dbReference type="Pfam" id="PF07944">
    <property type="entry name" value="Beta-AFase-like_GH127_cat"/>
    <property type="match status" value="1"/>
</dbReference>
<dbReference type="GO" id="GO:0005975">
    <property type="term" value="P:carbohydrate metabolic process"/>
    <property type="evidence" value="ECO:0007669"/>
    <property type="project" value="InterPro"/>
</dbReference>
<dbReference type="PANTHER" id="PTHR43465:SF1">
    <property type="entry name" value="NON-REDUCING END BETA-L-ARABINOFURANOSIDASE"/>
    <property type="match status" value="1"/>
</dbReference>
<dbReference type="InterPro" id="IPR008928">
    <property type="entry name" value="6-hairpin_glycosidase_sf"/>
</dbReference>
<dbReference type="InterPro" id="IPR049174">
    <property type="entry name" value="Beta-AFase-like"/>
</dbReference>
<organism evidence="4 5">
    <name type="scientific">Candidatus Moduliflexus flocculans</name>
    <dbReference type="NCBI Taxonomy" id="1499966"/>
    <lineage>
        <taxon>Bacteria</taxon>
        <taxon>Candidatus Moduliflexota</taxon>
        <taxon>Candidatus Moduliflexia</taxon>
        <taxon>Candidatus Moduliflexales</taxon>
        <taxon>Candidatus Moduliflexaceae</taxon>
    </lineage>
</organism>
<feature type="domain" description="Non-reducing end beta-L-arabinofuranosidase-like GH127 middle" evidence="2">
    <location>
        <begin position="436"/>
        <end position="532"/>
    </location>
</feature>
<feature type="domain" description="Non-reducing end beta-L-arabinofuranosidase-like GH127 C-terminal" evidence="3">
    <location>
        <begin position="536"/>
        <end position="649"/>
    </location>
</feature>
<dbReference type="Proteomes" id="UP000030700">
    <property type="component" value="Unassembled WGS sequence"/>
</dbReference>
<evidence type="ECO:0000259" key="1">
    <source>
        <dbReference type="Pfam" id="PF07944"/>
    </source>
</evidence>
<dbReference type="PANTHER" id="PTHR43465">
    <property type="entry name" value="DUF1680 DOMAIN PROTEIN (AFU_ORTHOLOGUE AFUA_1G08910)"/>
    <property type="match status" value="1"/>
</dbReference>
<sequence>MKRQASTTPYRKLRNVEIGAVTWTTGFWADRFEVCRRVMLPNMWELLNQTPERSWYTNFLVAAGLREGEYNGCPFSDGDFYKWLEAVAYVYGVTRDAQLDQQMDEMIAVFAKAQREDGYLHTPVLIKQRRGEPDGREFADRLDFEMYNFGHLMTTACVHYQATSKTTLLTIADKLSDYLAKAFQHPSPELAKNSICPAHYMGLVDMYRTTGEQKHLDLLKKLVEMRALMDGGTDDNQDRIPFQQQTKAVGHAVRANYLYAGIADLCAETGDQALFGVLETIWQNVVFQKMYVTGACGALYDGASPDGSSDHFSIHKTHQAYGREYQLPNVTAYNETCANLGNLFWNWRMLAITGEARFADIVELVLYNSALSGISLDGKRFFYTNTLRQEAELPFELRWSRTREPHIPLSFCCPPNIVRVIAEAGSYAYSLSDDGVWAHLYGSSVFSATLADGVNLTLTQQSDYPWDGRVKICVDVPAPTNFAVHLRIPGWANGAALQINGQPYQNTMQPGTYVTLQRTWAADDVIELNLPMRAVLLEAHPLVEECRQQVAIKRGPVVYCLESVDVPEGVQLSEVALPHDIELTPQWGEGVLQNILLLKGQAERIAAGDWSRQLYREFRPNAAQPLDVTFIPYYAWDNRGLSEMTVWMPVK</sequence>